<dbReference type="Pfam" id="PF12796">
    <property type="entry name" value="Ank_2"/>
    <property type="match status" value="1"/>
</dbReference>
<evidence type="ECO:0000313" key="2">
    <source>
        <dbReference type="EMBL" id="SPR13260.1"/>
    </source>
</evidence>
<accession>A0A2U3RJD0</accession>
<evidence type="ECO:0000313" key="3">
    <source>
        <dbReference type="Proteomes" id="UP000244992"/>
    </source>
</evidence>
<dbReference type="PROSITE" id="PS50088">
    <property type="entry name" value="ANK_REPEAT"/>
    <property type="match status" value="2"/>
</dbReference>
<dbReference type="PROSITE" id="PS50297">
    <property type="entry name" value="ANK_REP_REGION"/>
    <property type="match status" value="2"/>
</dbReference>
<organism evidence="2 3">
    <name type="scientific">Orientia tsutsugamushi</name>
    <name type="common">Rickettsia tsutsugamushi</name>
    <dbReference type="NCBI Taxonomy" id="784"/>
    <lineage>
        <taxon>Bacteria</taxon>
        <taxon>Pseudomonadati</taxon>
        <taxon>Pseudomonadota</taxon>
        <taxon>Alphaproteobacteria</taxon>
        <taxon>Rickettsiales</taxon>
        <taxon>Rickettsiaceae</taxon>
        <taxon>Rickettsieae</taxon>
        <taxon>Orientia</taxon>
    </lineage>
</organism>
<protein>
    <submittedName>
        <fullName evidence="2">Ankyrin repeat-containing protein 09</fullName>
    </submittedName>
</protein>
<dbReference type="AlphaFoldDB" id="A0A2U3RJD0"/>
<dbReference type="PANTHER" id="PTHR24121">
    <property type="entry name" value="NO MECHANORECEPTOR POTENTIAL C, ISOFORM D-RELATED"/>
    <property type="match status" value="1"/>
</dbReference>
<dbReference type="Proteomes" id="UP000244992">
    <property type="component" value="Chromosome I"/>
</dbReference>
<dbReference type="RefSeq" id="WP_012461648.1">
    <property type="nucleotide sequence ID" value="NZ_LS398550.1"/>
</dbReference>
<name>A0A2U3RJD0_ORITS</name>
<dbReference type="SUPFAM" id="SSF48403">
    <property type="entry name" value="Ankyrin repeat"/>
    <property type="match status" value="1"/>
</dbReference>
<sequence length="133" mass="15256">MKHSSDVINLLNQNKCTALHYAALHGNIGSIKLLLKYNSKISNLQDICGNTALHYAAARCHIDSVKLLLNHNNLEIELQDYLYIDIINNNALNTYEKEVLELFITHAVKDTLVKILTQKLLHRIQILYKIHQI</sequence>
<keyword evidence="1" id="KW-0040">ANK repeat</keyword>
<feature type="repeat" description="ANK" evidence="1">
    <location>
        <begin position="48"/>
        <end position="72"/>
    </location>
</feature>
<reference evidence="3" key="1">
    <citation type="submission" date="2018-03" db="EMBL/GenBank/DDBJ databases">
        <authorList>
            <person name="Batty M. E."/>
            <person name="Batty M E."/>
        </authorList>
    </citation>
    <scope>NUCLEOTIDE SEQUENCE [LARGE SCALE GENOMIC DNA]</scope>
</reference>
<dbReference type="SMART" id="SM00248">
    <property type="entry name" value="ANK"/>
    <property type="match status" value="2"/>
</dbReference>
<gene>
    <name evidence="2" type="primary">ank9</name>
    <name evidence="2" type="ORF">KATO_02256</name>
</gene>
<feature type="repeat" description="ANK" evidence="1">
    <location>
        <begin position="14"/>
        <end position="46"/>
    </location>
</feature>
<dbReference type="EMBL" id="LS398550">
    <property type="protein sequence ID" value="SPR13260.1"/>
    <property type="molecule type" value="Genomic_DNA"/>
</dbReference>
<evidence type="ECO:0000256" key="1">
    <source>
        <dbReference type="PROSITE-ProRule" id="PRU00023"/>
    </source>
</evidence>
<dbReference type="Gene3D" id="1.25.40.20">
    <property type="entry name" value="Ankyrin repeat-containing domain"/>
    <property type="match status" value="1"/>
</dbReference>
<dbReference type="InterPro" id="IPR002110">
    <property type="entry name" value="Ankyrin_rpt"/>
</dbReference>
<proteinExistence type="predicted"/>
<dbReference type="InterPro" id="IPR036770">
    <property type="entry name" value="Ankyrin_rpt-contain_sf"/>
</dbReference>
<dbReference type="PANTHER" id="PTHR24121:SF21">
    <property type="entry name" value="ANKYRIN REPEAT FAMILY PROTEIN"/>
    <property type="match status" value="1"/>
</dbReference>